<reference evidence="1" key="1">
    <citation type="submission" date="2020-12" db="EMBL/GenBank/DDBJ databases">
        <authorList>
            <person name="Iha C."/>
        </authorList>
    </citation>
    <scope>NUCLEOTIDE SEQUENCE</scope>
</reference>
<sequence length="101" mass="11499">MANPESLLPLLQASMRIDCIHQNMLRLCLTALPVAGHIHICFTLQRYICESPQCGFVTVVSWTAQRDCRLCCRPPFKRWRWTAQTSLSASSVDVLIHISNQ</sequence>
<name>A0A8S1JGI3_9CHLO</name>
<organism evidence="1 2">
    <name type="scientific">Ostreobium quekettii</name>
    <dbReference type="NCBI Taxonomy" id="121088"/>
    <lineage>
        <taxon>Eukaryota</taxon>
        <taxon>Viridiplantae</taxon>
        <taxon>Chlorophyta</taxon>
        <taxon>core chlorophytes</taxon>
        <taxon>Ulvophyceae</taxon>
        <taxon>TCBD clade</taxon>
        <taxon>Bryopsidales</taxon>
        <taxon>Ostreobineae</taxon>
        <taxon>Ostreobiaceae</taxon>
        <taxon>Ostreobium</taxon>
    </lineage>
</organism>
<evidence type="ECO:0000313" key="1">
    <source>
        <dbReference type="EMBL" id="CAD7703185.1"/>
    </source>
</evidence>
<dbReference type="EMBL" id="CAJHUC010002098">
    <property type="protein sequence ID" value="CAD7703185.1"/>
    <property type="molecule type" value="Genomic_DNA"/>
</dbReference>
<accession>A0A8S1JGI3</accession>
<dbReference type="Proteomes" id="UP000708148">
    <property type="component" value="Unassembled WGS sequence"/>
</dbReference>
<evidence type="ECO:0000313" key="2">
    <source>
        <dbReference type="Proteomes" id="UP000708148"/>
    </source>
</evidence>
<comment type="caution">
    <text evidence="1">The sequence shown here is derived from an EMBL/GenBank/DDBJ whole genome shotgun (WGS) entry which is preliminary data.</text>
</comment>
<keyword evidence="2" id="KW-1185">Reference proteome</keyword>
<proteinExistence type="predicted"/>
<gene>
    <name evidence="1" type="ORF">OSTQU699_LOCUS8542</name>
</gene>
<dbReference type="AlphaFoldDB" id="A0A8S1JGI3"/>
<protein>
    <submittedName>
        <fullName evidence="1">Uncharacterized protein</fullName>
    </submittedName>
</protein>